<keyword evidence="1" id="KW-0472">Membrane</keyword>
<accession>A0A1S6HI98</accession>
<evidence type="ECO:0000313" key="3">
    <source>
        <dbReference type="Proteomes" id="UP000189545"/>
    </source>
</evidence>
<keyword evidence="1" id="KW-0812">Transmembrane</keyword>
<name>A0A1S6HI98_9GAMM</name>
<reference evidence="2 3" key="1">
    <citation type="submission" date="2016-03" db="EMBL/GenBank/DDBJ databases">
        <title>Complete genome sequence of Shewanella psychrophila WP2, a deep sea bacterium isolated from west Pacific sediment.</title>
        <authorList>
            <person name="Xu G."/>
            <person name="Jian H."/>
        </authorList>
    </citation>
    <scope>NUCLEOTIDE SEQUENCE [LARGE SCALE GENOMIC DNA]</scope>
    <source>
        <strain evidence="2 3">WP2</strain>
    </source>
</reference>
<dbReference type="STRING" id="225848.Sps_00003"/>
<dbReference type="Proteomes" id="UP000189545">
    <property type="component" value="Chromosome"/>
</dbReference>
<dbReference type="KEGG" id="spsw:Sps_00003"/>
<proteinExistence type="predicted"/>
<feature type="transmembrane region" description="Helical" evidence="1">
    <location>
        <begin position="63"/>
        <end position="80"/>
    </location>
</feature>
<dbReference type="AlphaFoldDB" id="A0A1S6HI98"/>
<evidence type="ECO:0000313" key="2">
    <source>
        <dbReference type="EMBL" id="AQS35228.1"/>
    </source>
</evidence>
<sequence length="185" mass="21020">MLRHYFISSDLDDLEKVEQELEAEGITEPQIHILSEKDADVENHHLHEVEPVLKQDVVHSTEIGAVIGFVISSATLMLAYEMGWTESAAGWLPFIFLSIVILGFCTWEGGFIGIQKPNVHFERFQELLHKGKHVLFVDVDPNQEPVFAKIINAHPKLEPAGLGSATPHWVVRWQDKFHSFMKTMP</sequence>
<dbReference type="RefSeq" id="WP_077750600.1">
    <property type="nucleotide sequence ID" value="NZ_CP014782.1"/>
</dbReference>
<protein>
    <recommendedName>
        <fullName evidence="4">NAD/FAD-utilizing enzyme</fullName>
    </recommendedName>
</protein>
<organism evidence="2 3">
    <name type="scientific">Shewanella psychrophila</name>
    <dbReference type="NCBI Taxonomy" id="225848"/>
    <lineage>
        <taxon>Bacteria</taxon>
        <taxon>Pseudomonadati</taxon>
        <taxon>Pseudomonadota</taxon>
        <taxon>Gammaproteobacteria</taxon>
        <taxon>Alteromonadales</taxon>
        <taxon>Shewanellaceae</taxon>
        <taxon>Shewanella</taxon>
    </lineage>
</organism>
<dbReference type="EMBL" id="CP014782">
    <property type="protein sequence ID" value="AQS35228.1"/>
    <property type="molecule type" value="Genomic_DNA"/>
</dbReference>
<gene>
    <name evidence="2" type="ORF">Sps_00003</name>
</gene>
<evidence type="ECO:0008006" key="4">
    <source>
        <dbReference type="Google" id="ProtNLM"/>
    </source>
</evidence>
<feature type="transmembrane region" description="Helical" evidence="1">
    <location>
        <begin position="92"/>
        <end position="114"/>
    </location>
</feature>
<keyword evidence="1" id="KW-1133">Transmembrane helix</keyword>
<keyword evidence="3" id="KW-1185">Reference proteome</keyword>
<evidence type="ECO:0000256" key="1">
    <source>
        <dbReference type="SAM" id="Phobius"/>
    </source>
</evidence>
<dbReference type="OrthoDB" id="5905880at2"/>